<feature type="disulfide bond" evidence="7">
    <location>
        <begin position="171"/>
        <end position="181"/>
    </location>
</feature>
<evidence type="ECO:0000259" key="9">
    <source>
        <dbReference type="PROSITE" id="PS50287"/>
    </source>
</evidence>
<keyword evidence="4" id="KW-0677">Repeat</keyword>
<name>A0A7J7EMB3_DICBM</name>
<evidence type="ECO:0000256" key="6">
    <source>
        <dbReference type="ARBA" id="ARBA00023180"/>
    </source>
</evidence>
<dbReference type="Pfam" id="PF00530">
    <property type="entry name" value="SRCR"/>
    <property type="match status" value="1"/>
</dbReference>
<dbReference type="GO" id="GO:0004252">
    <property type="term" value="F:serine-type endopeptidase activity"/>
    <property type="evidence" value="ECO:0007669"/>
    <property type="project" value="TreeGrafter"/>
</dbReference>
<dbReference type="Gene3D" id="3.10.250.10">
    <property type="entry name" value="SRCR-like domain"/>
    <property type="match status" value="1"/>
</dbReference>
<feature type="disulfide bond" evidence="7">
    <location>
        <begin position="127"/>
        <end position="191"/>
    </location>
</feature>
<feature type="domain" description="SRCR" evidence="9">
    <location>
        <begin position="102"/>
        <end position="202"/>
    </location>
</feature>
<dbReference type="SMART" id="SM00202">
    <property type="entry name" value="SR"/>
    <property type="match status" value="1"/>
</dbReference>
<sequence length="241" mass="26070">TGLLCSWWKVLEGVLAVSSCILKAYGPPCAMPCGTRMKHRWCAGTWTVGQLSLPPERPTLARALATFFWTMCSVLGPRPIWGSAPMPAGEDAGVICSVWPQLQLVNGSGRCSGRVEVFYHSQWGRVCDDNWDMNEADVVCRQLNCGRALAAPVEAQFGEGEGKFLLDDVDCTGRESFLGECPHADWSLHNCGPGEDASVICSGNGHFSLQGCTSRYLDGISTNTVGNTCIYVIVDHLLPLV</sequence>
<dbReference type="PANTHER" id="PTHR48071:SF15">
    <property type="entry name" value="SRCR DOMAIN-CONTAINING PROTEIN"/>
    <property type="match status" value="1"/>
</dbReference>
<dbReference type="PANTHER" id="PTHR48071">
    <property type="entry name" value="SRCR DOMAIN-CONTAINING PROTEIN"/>
    <property type="match status" value="1"/>
</dbReference>
<evidence type="ECO:0000256" key="1">
    <source>
        <dbReference type="ARBA" id="ARBA00004613"/>
    </source>
</evidence>
<feature type="chain" id="PRO_5029650838" description="SRCR domain-containing protein" evidence="8">
    <location>
        <begin position="17"/>
        <end position="241"/>
    </location>
</feature>
<evidence type="ECO:0000256" key="5">
    <source>
        <dbReference type="ARBA" id="ARBA00023157"/>
    </source>
</evidence>
<keyword evidence="6" id="KW-0325">Glycoprotein</keyword>
<protein>
    <recommendedName>
        <fullName evidence="9">SRCR domain-containing protein</fullName>
    </recommendedName>
</protein>
<accession>A0A7J7EMB3</accession>
<dbReference type="AlphaFoldDB" id="A0A7J7EMB3"/>
<evidence type="ECO:0000256" key="8">
    <source>
        <dbReference type="SAM" id="SignalP"/>
    </source>
</evidence>
<dbReference type="InterPro" id="IPR036772">
    <property type="entry name" value="SRCR-like_dom_sf"/>
</dbReference>
<reference evidence="10 11" key="1">
    <citation type="journal article" date="2020" name="Mol. Biol. Evol.">
        <title>Interspecific Gene Flow and the Evolution of Specialization in Black and White Rhinoceros.</title>
        <authorList>
            <person name="Moodley Y."/>
            <person name="Westbury M.V."/>
            <person name="Russo I.M."/>
            <person name="Gopalakrishnan S."/>
            <person name="Rakotoarivelo A."/>
            <person name="Olsen R.A."/>
            <person name="Prost S."/>
            <person name="Tunstall T."/>
            <person name="Ryder O.A."/>
            <person name="Dalen L."/>
            <person name="Bruford M.W."/>
        </authorList>
    </citation>
    <scope>NUCLEOTIDE SEQUENCE [LARGE SCALE GENOMIC DNA]</scope>
    <source>
        <strain evidence="10">SBR-YM</strain>
        <tissue evidence="10">Skin</tissue>
    </source>
</reference>
<dbReference type="SUPFAM" id="SSF56487">
    <property type="entry name" value="SRCR-like"/>
    <property type="match status" value="1"/>
</dbReference>
<comment type="subcellular location">
    <subcellularLocation>
        <location evidence="1">Secreted</location>
    </subcellularLocation>
</comment>
<evidence type="ECO:0000313" key="10">
    <source>
        <dbReference type="EMBL" id="KAF5916899.1"/>
    </source>
</evidence>
<feature type="disulfide bond" evidence="7">
    <location>
        <begin position="140"/>
        <end position="201"/>
    </location>
</feature>
<dbReference type="GO" id="GO:0005886">
    <property type="term" value="C:plasma membrane"/>
    <property type="evidence" value="ECO:0007669"/>
    <property type="project" value="TreeGrafter"/>
</dbReference>
<keyword evidence="3 8" id="KW-0732">Signal</keyword>
<keyword evidence="2" id="KW-0964">Secreted</keyword>
<evidence type="ECO:0000256" key="7">
    <source>
        <dbReference type="PROSITE-ProRule" id="PRU00196"/>
    </source>
</evidence>
<keyword evidence="5 7" id="KW-1015">Disulfide bond</keyword>
<dbReference type="PROSITE" id="PS50287">
    <property type="entry name" value="SRCR_2"/>
    <property type="match status" value="1"/>
</dbReference>
<evidence type="ECO:0000256" key="2">
    <source>
        <dbReference type="ARBA" id="ARBA00022525"/>
    </source>
</evidence>
<dbReference type="EMBL" id="JACDTQ010002619">
    <property type="protein sequence ID" value="KAF5916899.1"/>
    <property type="molecule type" value="Genomic_DNA"/>
</dbReference>
<dbReference type="FunFam" id="3.10.250.10:FF:000006">
    <property type="entry name" value="neurotrypsin isoform X2"/>
    <property type="match status" value="1"/>
</dbReference>
<evidence type="ECO:0000256" key="4">
    <source>
        <dbReference type="ARBA" id="ARBA00022737"/>
    </source>
</evidence>
<dbReference type="InterPro" id="IPR001190">
    <property type="entry name" value="SRCR"/>
</dbReference>
<dbReference type="Proteomes" id="UP000551758">
    <property type="component" value="Unassembled WGS sequence"/>
</dbReference>
<feature type="non-terminal residue" evidence="10">
    <location>
        <position position="241"/>
    </location>
</feature>
<dbReference type="GO" id="GO:0005615">
    <property type="term" value="C:extracellular space"/>
    <property type="evidence" value="ECO:0007669"/>
    <property type="project" value="TreeGrafter"/>
</dbReference>
<dbReference type="GO" id="GO:0031638">
    <property type="term" value="P:zymogen activation"/>
    <property type="evidence" value="ECO:0007669"/>
    <property type="project" value="TreeGrafter"/>
</dbReference>
<gene>
    <name evidence="10" type="ORF">HPG69_009557</name>
</gene>
<evidence type="ECO:0000313" key="11">
    <source>
        <dbReference type="Proteomes" id="UP000551758"/>
    </source>
</evidence>
<organism evidence="10 11">
    <name type="scientific">Diceros bicornis minor</name>
    <name type="common">South-central black rhinoceros</name>
    <dbReference type="NCBI Taxonomy" id="77932"/>
    <lineage>
        <taxon>Eukaryota</taxon>
        <taxon>Metazoa</taxon>
        <taxon>Chordata</taxon>
        <taxon>Craniata</taxon>
        <taxon>Vertebrata</taxon>
        <taxon>Euteleostomi</taxon>
        <taxon>Mammalia</taxon>
        <taxon>Eutheria</taxon>
        <taxon>Laurasiatheria</taxon>
        <taxon>Perissodactyla</taxon>
        <taxon>Rhinocerotidae</taxon>
        <taxon>Diceros</taxon>
    </lineage>
</organism>
<comment type="caution">
    <text evidence="10">The sequence shown here is derived from an EMBL/GenBank/DDBJ whole genome shotgun (WGS) entry which is preliminary data.</text>
</comment>
<dbReference type="PRINTS" id="PR00258">
    <property type="entry name" value="SPERACTRCPTR"/>
</dbReference>
<keyword evidence="11" id="KW-1185">Reference proteome</keyword>
<feature type="signal peptide" evidence="8">
    <location>
        <begin position="1"/>
        <end position="16"/>
    </location>
</feature>
<evidence type="ECO:0000256" key="3">
    <source>
        <dbReference type="ARBA" id="ARBA00022729"/>
    </source>
</evidence>
<proteinExistence type="predicted"/>